<dbReference type="Proteomes" id="UP001055811">
    <property type="component" value="Linkage Group LG08"/>
</dbReference>
<name>A0ACB8ZQS4_CICIN</name>
<proteinExistence type="predicted"/>
<protein>
    <submittedName>
        <fullName evidence="1">Uncharacterized protein</fullName>
    </submittedName>
</protein>
<organism evidence="1 2">
    <name type="scientific">Cichorium intybus</name>
    <name type="common">Chicory</name>
    <dbReference type="NCBI Taxonomy" id="13427"/>
    <lineage>
        <taxon>Eukaryota</taxon>
        <taxon>Viridiplantae</taxon>
        <taxon>Streptophyta</taxon>
        <taxon>Embryophyta</taxon>
        <taxon>Tracheophyta</taxon>
        <taxon>Spermatophyta</taxon>
        <taxon>Magnoliopsida</taxon>
        <taxon>eudicotyledons</taxon>
        <taxon>Gunneridae</taxon>
        <taxon>Pentapetalae</taxon>
        <taxon>asterids</taxon>
        <taxon>campanulids</taxon>
        <taxon>Asterales</taxon>
        <taxon>Asteraceae</taxon>
        <taxon>Cichorioideae</taxon>
        <taxon>Cichorieae</taxon>
        <taxon>Cichoriinae</taxon>
        <taxon>Cichorium</taxon>
    </lineage>
</organism>
<evidence type="ECO:0000313" key="2">
    <source>
        <dbReference type="Proteomes" id="UP001055811"/>
    </source>
</evidence>
<reference evidence="2" key="1">
    <citation type="journal article" date="2022" name="Mol. Ecol. Resour.">
        <title>The genomes of chicory, endive, great burdock and yacon provide insights into Asteraceae palaeo-polyploidization history and plant inulin production.</title>
        <authorList>
            <person name="Fan W."/>
            <person name="Wang S."/>
            <person name="Wang H."/>
            <person name="Wang A."/>
            <person name="Jiang F."/>
            <person name="Liu H."/>
            <person name="Zhao H."/>
            <person name="Xu D."/>
            <person name="Zhang Y."/>
        </authorList>
    </citation>
    <scope>NUCLEOTIDE SEQUENCE [LARGE SCALE GENOMIC DNA]</scope>
    <source>
        <strain evidence="2">cv. Punajuju</strain>
    </source>
</reference>
<dbReference type="EMBL" id="CM042016">
    <property type="protein sequence ID" value="KAI3699988.1"/>
    <property type="molecule type" value="Genomic_DNA"/>
</dbReference>
<keyword evidence="2" id="KW-1185">Reference proteome</keyword>
<accession>A0ACB8ZQS4</accession>
<comment type="caution">
    <text evidence="1">The sequence shown here is derived from an EMBL/GenBank/DDBJ whole genome shotgun (WGS) entry which is preliminary data.</text>
</comment>
<evidence type="ECO:0000313" key="1">
    <source>
        <dbReference type="EMBL" id="KAI3699988.1"/>
    </source>
</evidence>
<reference evidence="1 2" key="2">
    <citation type="journal article" date="2022" name="Mol. Ecol. Resour.">
        <title>The genomes of chicory, endive, great burdock and yacon provide insights into Asteraceae paleo-polyploidization history and plant inulin production.</title>
        <authorList>
            <person name="Fan W."/>
            <person name="Wang S."/>
            <person name="Wang H."/>
            <person name="Wang A."/>
            <person name="Jiang F."/>
            <person name="Liu H."/>
            <person name="Zhao H."/>
            <person name="Xu D."/>
            <person name="Zhang Y."/>
        </authorList>
    </citation>
    <scope>NUCLEOTIDE SEQUENCE [LARGE SCALE GENOMIC DNA]</scope>
    <source>
        <strain evidence="2">cv. Punajuju</strain>
        <tissue evidence="1">Leaves</tissue>
    </source>
</reference>
<gene>
    <name evidence="1" type="ORF">L2E82_44599</name>
</gene>
<sequence>MGPTMVTEKEEGILDDGCGNQYKNTEKEFPSNYCYSTNHTSIFSRRRPPRRRGSLIPLNPRLTRSFVIQLKKLVADQILQRYIFSRES</sequence>